<feature type="transmembrane region" description="Helical" evidence="1">
    <location>
        <begin position="130"/>
        <end position="147"/>
    </location>
</feature>
<accession>Q8KKE8</accession>
<proteinExistence type="predicted"/>
<dbReference type="InterPro" id="IPR018580">
    <property type="entry name" value="Uncharacterised_YfhO"/>
</dbReference>
<feature type="transmembrane region" description="Helical" evidence="1">
    <location>
        <begin position="743"/>
        <end position="762"/>
    </location>
</feature>
<keyword evidence="1" id="KW-1133">Transmembrane helix</keyword>
<dbReference type="PANTHER" id="PTHR38454:SF1">
    <property type="entry name" value="INTEGRAL MEMBRANE PROTEIN"/>
    <property type="match status" value="1"/>
</dbReference>
<dbReference type="PANTHER" id="PTHR38454">
    <property type="entry name" value="INTEGRAL MEMBRANE PROTEIN-RELATED"/>
    <property type="match status" value="1"/>
</dbReference>
<feature type="transmembrane region" description="Helical" evidence="1">
    <location>
        <begin position="347"/>
        <end position="376"/>
    </location>
</feature>
<organism evidence="2">
    <name type="scientific">Vibrio cholerae O37</name>
    <dbReference type="NCBI Taxonomy" id="185332"/>
    <lineage>
        <taxon>Bacteria</taxon>
        <taxon>Pseudomonadati</taxon>
        <taxon>Pseudomonadota</taxon>
        <taxon>Gammaproteobacteria</taxon>
        <taxon>Vibrionales</taxon>
        <taxon>Vibrionaceae</taxon>
        <taxon>Vibrio</taxon>
    </lineage>
</organism>
<feature type="transmembrane region" description="Helical" evidence="1">
    <location>
        <begin position="91"/>
        <end position="118"/>
    </location>
</feature>
<dbReference type="AlphaFoldDB" id="Q8KKE8"/>
<protein>
    <submittedName>
        <fullName evidence="2">Uncharacterized protein</fullName>
    </submittedName>
</protein>
<evidence type="ECO:0000256" key="1">
    <source>
        <dbReference type="SAM" id="Phobius"/>
    </source>
</evidence>
<evidence type="ECO:0000313" key="2">
    <source>
        <dbReference type="EMBL" id="AAM22601.1"/>
    </source>
</evidence>
<feature type="transmembrane region" description="Helical" evidence="1">
    <location>
        <begin position="439"/>
        <end position="460"/>
    </location>
</feature>
<feature type="transmembrane region" description="Helical" evidence="1">
    <location>
        <begin position="472"/>
        <end position="489"/>
    </location>
</feature>
<feature type="transmembrane region" description="Helical" evidence="1">
    <location>
        <begin position="241"/>
        <end position="263"/>
    </location>
</feature>
<sequence>MVSLVFLDVIFNSGSLRITDQIFGYKISSLIELPRTTGWWGGYHDNGGASFQSEPMMEFMKNTLSSGQSPYWNPYSSAGAVGPETLVDQKFSLFTICYAILGGGSIVYNFLSVSLYFFSLFFTYLTLRGVFKLSIISAVAGCVFYLLNGYSVANISSNIIQSYLYIPMCVYFSLLYFEKVTSIRIVSVIISFSVLLSCTFIPTTITSFLAIYTVLIGYLLLLLEKQRFSITFIFDKTYKHVGLVVCSVLLMSFLYFPIFENIIGLGTLSDYSKRIYFPLYFPQALASFYSPSHFFESYNSMESRALYWLGSRSFNGNAVFHFGIIGITLIGFSLFHNVQRFKGFSGFCAAIVFLVLLRLFDFSFISSFVSIIPVLGTLGAHYWWPAVIVPTTFLVAIGVANLKNGEARVWPALIFLLIGVFGFLYVYRFYGLTELNVSFKVISLSIIGFLFLLSFLLLFYQGVNKLTHYRNKVAVVVVLFMFMELFYSSKMLRMQRNDYFISPHGEISYLKEHTKLYRTMNFGQTGLRPELGAAFQIQEITSMNQGVLPNFLKYYYASVELDIPQRFGYHVEMMPNGAFPTTLLVKDDPSSNRIDLDKISLLGVKYIIIPAHYKKYASFFENNDFFRVYDSPTAYIFENKNVYSRAFSIPIENVDKDFKLDTSIRRSLIPANIEVYENTNVSISGYTNTDSLVVLTDNYHENWSATLNGESTKIHVVDGVFRGIFVPKGKFVINMSYEPKTLFAAKVTSFTLVAILLILIFFRRKIDRFFDCSKVDLHNV</sequence>
<reference evidence="2" key="1">
    <citation type="journal article" date="2002" name="Infect. Immun.">
        <title>Evidence for the emergence of non-O1 and non-O139 Vibrio cholerae strains with pathogenic potential by exchange of O-antigen biosynthesis regions.</title>
        <authorList>
            <person name="Li M."/>
            <person name="Shimada T."/>
            <person name="Morris J.G. Jr"/>
            <person name="Sulakvelidze A."/>
            <person name="Sozhamannan S."/>
        </authorList>
    </citation>
    <scope>NUCLEOTIDE SEQUENCE</scope>
    <source>
        <strain evidence="2">1322-69</strain>
    </source>
</reference>
<dbReference type="EMBL" id="AF390573">
    <property type="protein sequence ID" value="AAM22601.1"/>
    <property type="molecule type" value="Genomic_DNA"/>
</dbReference>
<keyword evidence="1" id="KW-0472">Membrane</keyword>
<keyword evidence="1" id="KW-0812">Transmembrane</keyword>
<feature type="transmembrane region" description="Helical" evidence="1">
    <location>
        <begin position="189"/>
        <end position="221"/>
    </location>
</feature>
<name>Q8KKE8_VIBCL</name>
<feature type="transmembrane region" description="Helical" evidence="1">
    <location>
        <begin position="314"/>
        <end position="335"/>
    </location>
</feature>
<feature type="transmembrane region" description="Helical" evidence="1">
    <location>
        <begin position="382"/>
        <end position="402"/>
    </location>
</feature>
<feature type="transmembrane region" description="Helical" evidence="1">
    <location>
        <begin position="409"/>
        <end position="427"/>
    </location>
</feature>